<evidence type="ECO:0000313" key="4">
    <source>
        <dbReference type="Proteomes" id="UP001176059"/>
    </source>
</evidence>
<feature type="compositionally biased region" description="Low complexity" evidence="1">
    <location>
        <begin position="179"/>
        <end position="201"/>
    </location>
</feature>
<dbReference type="Gene3D" id="3.30.40.10">
    <property type="entry name" value="Zinc/RING finger domain, C3HC4 (zinc finger)"/>
    <property type="match status" value="1"/>
</dbReference>
<keyword evidence="4" id="KW-1185">Reference proteome</keyword>
<dbReference type="AlphaFoldDB" id="A0AA38JBA4"/>
<protein>
    <recommendedName>
        <fullName evidence="5">RING-type domain-containing protein</fullName>
    </recommendedName>
</protein>
<keyword evidence="2" id="KW-0812">Transmembrane</keyword>
<evidence type="ECO:0000313" key="3">
    <source>
        <dbReference type="EMBL" id="KAJ3732926.1"/>
    </source>
</evidence>
<feature type="compositionally biased region" description="Basic and acidic residues" evidence="1">
    <location>
        <begin position="205"/>
        <end position="215"/>
    </location>
</feature>
<evidence type="ECO:0000256" key="1">
    <source>
        <dbReference type="SAM" id="MobiDB-lite"/>
    </source>
</evidence>
<comment type="caution">
    <text evidence="3">The sequence shown here is derived from an EMBL/GenBank/DDBJ whole genome shotgun (WGS) entry which is preliminary data.</text>
</comment>
<keyword evidence="2" id="KW-0472">Membrane</keyword>
<organism evidence="3 4">
    <name type="scientific">Lentinula guzmanii</name>
    <dbReference type="NCBI Taxonomy" id="2804957"/>
    <lineage>
        <taxon>Eukaryota</taxon>
        <taxon>Fungi</taxon>
        <taxon>Dikarya</taxon>
        <taxon>Basidiomycota</taxon>
        <taxon>Agaricomycotina</taxon>
        <taxon>Agaricomycetes</taxon>
        <taxon>Agaricomycetidae</taxon>
        <taxon>Agaricales</taxon>
        <taxon>Marasmiineae</taxon>
        <taxon>Omphalotaceae</taxon>
        <taxon>Lentinula</taxon>
    </lineage>
</organism>
<feature type="compositionally biased region" description="Low complexity" evidence="1">
    <location>
        <begin position="149"/>
        <end position="162"/>
    </location>
</feature>
<evidence type="ECO:0000256" key="2">
    <source>
        <dbReference type="SAM" id="Phobius"/>
    </source>
</evidence>
<feature type="region of interest" description="Disordered" evidence="1">
    <location>
        <begin position="149"/>
        <end position="215"/>
    </location>
</feature>
<dbReference type="SUPFAM" id="SSF57850">
    <property type="entry name" value="RING/U-box"/>
    <property type="match status" value="1"/>
</dbReference>
<dbReference type="InterPro" id="IPR013083">
    <property type="entry name" value="Znf_RING/FYVE/PHD"/>
</dbReference>
<dbReference type="Proteomes" id="UP001176059">
    <property type="component" value="Unassembled WGS sequence"/>
</dbReference>
<feature type="transmembrane region" description="Helical" evidence="2">
    <location>
        <begin position="315"/>
        <end position="332"/>
    </location>
</feature>
<gene>
    <name evidence="3" type="ORF">DFJ43DRAFT_1070284</name>
</gene>
<dbReference type="EMBL" id="JANVFO010000020">
    <property type="protein sequence ID" value="KAJ3732926.1"/>
    <property type="molecule type" value="Genomic_DNA"/>
</dbReference>
<accession>A0AA38JBA4</accession>
<sequence length="334" mass="36558">MSVGTRSLRRLRMASLPTRSFHLATILEDLEQCDFPALNLGTESFPSTPRETLIFEPAMSSLVPSSRTRSWSTLSAEGRRLKQSNTSKADVDRECMICFHLPQRPSRTKCCGKLFCEAHLNDWLAGSSNRCPSCSAYCHPKTDVLSLASPPSPTALSPQSSPGFFRHREHLNGDKLTGRRTGQSSRSRCHSPSPSSSSSSSIDPNTDHDDEDKSVQAKTVDSSFLQSFFVKLIRHFLDDSSLGVPEVSPVDNLQIELKVKSSSHVESPNSELPPSFSGYSSSQLQELQTYSVSSPSNSEVSSDPEMTTVALVGKVIGKVLSIVALMLVFWILSS</sequence>
<proteinExistence type="predicted"/>
<keyword evidence="2" id="KW-1133">Transmembrane helix</keyword>
<name>A0AA38JBA4_9AGAR</name>
<reference evidence="3" key="1">
    <citation type="submission" date="2022-08" db="EMBL/GenBank/DDBJ databases">
        <authorList>
            <consortium name="DOE Joint Genome Institute"/>
            <person name="Min B."/>
            <person name="Sierra-Patev S."/>
            <person name="Naranjo-Ortiz M."/>
            <person name="Looney B."/>
            <person name="Konkel Z."/>
            <person name="Slot J.C."/>
            <person name="Sakamoto Y."/>
            <person name="Steenwyk J.L."/>
            <person name="Rokas A."/>
            <person name="Carro J."/>
            <person name="Camarero S."/>
            <person name="Ferreira P."/>
            <person name="Molpeceres G."/>
            <person name="Ruiz-duenas F.J."/>
            <person name="Serrano A."/>
            <person name="Henrissat B."/>
            <person name="Drula E."/>
            <person name="Hughes K.W."/>
            <person name="Mata J.L."/>
            <person name="Ishikawa N.K."/>
            <person name="Vargas-Isla R."/>
            <person name="Ushijima S."/>
            <person name="Smith C.A."/>
            <person name="Ahrendt S."/>
            <person name="Andreopoulos W."/>
            <person name="He G."/>
            <person name="LaButti K."/>
            <person name="Lipzen A."/>
            <person name="Ng V."/>
            <person name="Riley R."/>
            <person name="Sandor L."/>
            <person name="Barry K."/>
            <person name="Martinez A.T."/>
            <person name="Xiao Y."/>
            <person name="Gibbons J.G."/>
            <person name="Terashima K."/>
            <person name="Hibbett D.S."/>
            <person name="Grigoriev I.V."/>
        </authorList>
    </citation>
    <scope>NUCLEOTIDE SEQUENCE</scope>
    <source>
        <strain evidence="3">ET3784</strain>
    </source>
</reference>
<reference evidence="3" key="2">
    <citation type="journal article" date="2023" name="Proc. Natl. Acad. Sci. U.S.A.">
        <title>A global phylogenomic analysis of the shiitake genus Lentinula.</title>
        <authorList>
            <person name="Sierra-Patev S."/>
            <person name="Min B."/>
            <person name="Naranjo-Ortiz M."/>
            <person name="Looney B."/>
            <person name="Konkel Z."/>
            <person name="Slot J.C."/>
            <person name="Sakamoto Y."/>
            <person name="Steenwyk J.L."/>
            <person name="Rokas A."/>
            <person name="Carro J."/>
            <person name="Camarero S."/>
            <person name="Ferreira P."/>
            <person name="Molpeceres G."/>
            <person name="Ruiz-Duenas F.J."/>
            <person name="Serrano A."/>
            <person name="Henrissat B."/>
            <person name="Drula E."/>
            <person name="Hughes K.W."/>
            <person name="Mata J.L."/>
            <person name="Ishikawa N.K."/>
            <person name="Vargas-Isla R."/>
            <person name="Ushijima S."/>
            <person name="Smith C.A."/>
            <person name="Donoghue J."/>
            <person name="Ahrendt S."/>
            <person name="Andreopoulos W."/>
            <person name="He G."/>
            <person name="LaButti K."/>
            <person name="Lipzen A."/>
            <person name="Ng V."/>
            <person name="Riley R."/>
            <person name="Sandor L."/>
            <person name="Barry K."/>
            <person name="Martinez A.T."/>
            <person name="Xiao Y."/>
            <person name="Gibbons J.G."/>
            <person name="Terashima K."/>
            <person name="Grigoriev I.V."/>
            <person name="Hibbett D."/>
        </authorList>
    </citation>
    <scope>NUCLEOTIDE SEQUENCE</scope>
    <source>
        <strain evidence="3">ET3784</strain>
    </source>
</reference>
<evidence type="ECO:0008006" key="5">
    <source>
        <dbReference type="Google" id="ProtNLM"/>
    </source>
</evidence>